<feature type="domain" description="SIS" evidence="5">
    <location>
        <begin position="108"/>
        <end position="248"/>
    </location>
</feature>
<dbReference type="Pfam" id="PF01380">
    <property type="entry name" value="SIS"/>
    <property type="match status" value="1"/>
</dbReference>
<dbReference type="PANTHER" id="PTHR30514">
    <property type="entry name" value="GLUCOKINASE"/>
    <property type="match status" value="1"/>
</dbReference>
<dbReference type="InterPro" id="IPR000281">
    <property type="entry name" value="HTH_RpiR"/>
</dbReference>
<dbReference type="SUPFAM" id="SSF53697">
    <property type="entry name" value="SIS domain"/>
    <property type="match status" value="1"/>
</dbReference>
<dbReference type="InterPro" id="IPR036388">
    <property type="entry name" value="WH-like_DNA-bd_sf"/>
</dbReference>
<dbReference type="Pfam" id="PF01418">
    <property type="entry name" value="HTH_6"/>
    <property type="match status" value="1"/>
</dbReference>
<dbReference type="SUPFAM" id="SSF46689">
    <property type="entry name" value="Homeodomain-like"/>
    <property type="match status" value="1"/>
</dbReference>
<dbReference type="PANTHER" id="PTHR30514:SF10">
    <property type="entry name" value="MURR_RPIR FAMILY TRANSCRIPTIONAL REGULATOR"/>
    <property type="match status" value="1"/>
</dbReference>
<evidence type="ECO:0000256" key="2">
    <source>
        <dbReference type="ARBA" id="ARBA00023125"/>
    </source>
</evidence>
<gene>
    <name evidence="6" type="ORF">N782_01415</name>
</gene>
<evidence type="ECO:0000259" key="5">
    <source>
        <dbReference type="PROSITE" id="PS51464"/>
    </source>
</evidence>
<evidence type="ECO:0000256" key="1">
    <source>
        <dbReference type="ARBA" id="ARBA00023015"/>
    </source>
</evidence>
<accession>A0A0A2TDB4</accession>
<organism evidence="6 7">
    <name type="scientific">Pontibacillus yanchengensis Y32</name>
    <dbReference type="NCBI Taxonomy" id="1385514"/>
    <lineage>
        <taxon>Bacteria</taxon>
        <taxon>Bacillati</taxon>
        <taxon>Bacillota</taxon>
        <taxon>Bacilli</taxon>
        <taxon>Bacillales</taxon>
        <taxon>Bacillaceae</taxon>
        <taxon>Pontibacillus</taxon>
    </lineage>
</organism>
<dbReference type="Proteomes" id="UP000030147">
    <property type="component" value="Unassembled WGS sequence"/>
</dbReference>
<name>A0A0A2TDB4_9BACI</name>
<dbReference type="EMBL" id="AVBF01000008">
    <property type="protein sequence ID" value="KGP73817.1"/>
    <property type="molecule type" value="Genomic_DNA"/>
</dbReference>
<dbReference type="InterPro" id="IPR009057">
    <property type="entry name" value="Homeodomain-like_sf"/>
</dbReference>
<keyword evidence="7" id="KW-1185">Reference proteome</keyword>
<keyword evidence="3" id="KW-0804">Transcription</keyword>
<evidence type="ECO:0000313" key="7">
    <source>
        <dbReference type="Proteomes" id="UP000030147"/>
    </source>
</evidence>
<sequence length="252" mass="29129">MGALIDYFSKEIQKLTHAEKHVLYYIESNIEQSKHLSLTKMASLNTVSTTTIVRMCHKLGLEGFAELKYMLRHFEYESVPQEQDTMDRYEHDMHQLFSSLDTEHIDQISSSMIDANRIIIVAVGLSKTLGEYFSKRLMQVNTNSSYIYESHMIDLLPNWVNKTDFVIFLSSSGETDTLIHVADKLNHQDIQSLAITNAPESTLNSLTRYNISAHVQRVTYAGYDLSARSTLMILMDVLFERYLKQKLRKEKM</sequence>
<dbReference type="GO" id="GO:0097367">
    <property type="term" value="F:carbohydrate derivative binding"/>
    <property type="evidence" value="ECO:0007669"/>
    <property type="project" value="InterPro"/>
</dbReference>
<dbReference type="InterPro" id="IPR035472">
    <property type="entry name" value="RpiR-like_SIS"/>
</dbReference>
<dbReference type="OrthoDB" id="6590756at2"/>
<dbReference type="GO" id="GO:1901135">
    <property type="term" value="P:carbohydrate derivative metabolic process"/>
    <property type="evidence" value="ECO:0007669"/>
    <property type="project" value="InterPro"/>
</dbReference>
<evidence type="ECO:0000259" key="4">
    <source>
        <dbReference type="PROSITE" id="PS51071"/>
    </source>
</evidence>
<reference evidence="6 7" key="1">
    <citation type="journal article" date="2015" name="Stand. Genomic Sci.">
        <title>High quality draft genome sequence of the moderately halophilic bacterium Pontibacillus yanchengensis Y32(T) and comparison among Pontibacillus genomes.</title>
        <authorList>
            <person name="Huang J."/>
            <person name="Qiao Z.X."/>
            <person name="Tang J.W."/>
            <person name="Wang G."/>
        </authorList>
    </citation>
    <scope>NUCLEOTIDE SEQUENCE [LARGE SCALE GENOMIC DNA]</scope>
    <source>
        <strain evidence="6 7">Y32</strain>
    </source>
</reference>
<proteinExistence type="predicted"/>
<feature type="domain" description="HTH rpiR-type" evidence="4">
    <location>
        <begin position="2"/>
        <end position="78"/>
    </location>
</feature>
<dbReference type="RefSeq" id="WP_036816828.1">
    <property type="nucleotide sequence ID" value="NZ_AVBF01000008.1"/>
</dbReference>
<dbReference type="CDD" id="cd05013">
    <property type="entry name" value="SIS_RpiR"/>
    <property type="match status" value="1"/>
</dbReference>
<dbReference type="PROSITE" id="PS51071">
    <property type="entry name" value="HTH_RPIR"/>
    <property type="match status" value="1"/>
</dbReference>
<dbReference type="PROSITE" id="PS51464">
    <property type="entry name" value="SIS"/>
    <property type="match status" value="1"/>
</dbReference>
<dbReference type="InterPro" id="IPR046348">
    <property type="entry name" value="SIS_dom_sf"/>
</dbReference>
<dbReference type="InterPro" id="IPR001347">
    <property type="entry name" value="SIS_dom"/>
</dbReference>
<dbReference type="STRING" id="1385514.N782_01415"/>
<keyword evidence="2" id="KW-0238">DNA-binding</keyword>
<dbReference type="Gene3D" id="3.40.50.10490">
    <property type="entry name" value="Glucose-6-phosphate isomerase like protein, domain 1"/>
    <property type="match status" value="1"/>
</dbReference>
<comment type="caution">
    <text evidence="6">The sequence shown here is derived from an EMBL/GenBank/DDBJ whole genome shotgun (WGS) entry which is preliminary data.</text>
</comment>
<dbReference type="GO" id="GO:0003700">
    <property type="term" value="F:DNA-binding transcription factor activity"/>
    <property type="evidence" value="ECO:0007669"/>
    <property type="project" value="InterPro"/>
</dbReference>
<dbReference type="Gene3D" id="1.10.10.10">
    <property type="entry name" value="Winged helix-like DNA-binding domain superfamily/Winged helix DNA-binding domain"/>
    <property type="match status" value="1"/>
</dbReference>
<keyword evidence="1" id="KW-0805">Transcription regulation</keyword>
<dbReference type="AlphaFoldDB" id="A0A0A2TDB4"/>
<evidence type="ECO:0000313" key="6">
    <source>
        <dbReference type="EMBL" id="KGP73817.1"/>
    </source>
</evidence>
<dbReference type="InterPro" id="IPR047640">
    <property type="entry name" value="RpiR-like"/>
</dbReference>
<dbReference type="GO" id="GO:0003677">
    <property type="term" value="F:DNA binding"/>
    <property type="evidence" value="ECO:0007669"/>
    <property type="project" value="UniProtKB-KW"/>
</dbReference>
<evidence type="ECO:0000256" key="3">
    <source>
        <dbReference type="ARBA" id="ARBA00023163"/>
    </source>
</evidence>
<protein>
    <submittedName>
        <fullName evidence="6">Regulator</fullName>
    </submittedName>
</protein>
<dbReference type="eggNOG" id="COG1737">
    <property type="taxonomic scope" value="Bacteria"/>
</dbReference>